<dbReference type="EMBL" id="CABITT030000003">
    <property type="protein sequence ID" value="VVA97235.1"/>
    <property type="molecule type" value="Genomic_DNA"/>
</dbReference>
<keyword evidence="1" id="KW-0175">Coiled coil</keyword>
<comment type="caution">
    <text evidence="3">The sequence shown here is derived from an EMBL/GenBank/DDBJ whole genome shotgun (WGS) entry which is preliminary data.</text>
</comment>
<dbReference type="AlphaFoldDB" id="A0A565B8U3"/>
<feature type="transmembrane region" description="Helical" evidence="2">
    <location>
        <begin position="70"/>
        <end position="90"/>
    </location>
</feature>
<reference evidence="3" key="1">
    <citation type="submission" date="2019-07" db="EMBL/GenBank/DDBJ databases">
        <authorList>
            <person name="Dittberner H."/>
        </authorList>
    </citation>
    <scope>NUCLEOTIDE SEQUENCE [LARGE SCALE GENOMIC DNA]</scope>
</reference>
<dbReference type="OrthoDB" id="10636875at2759"/>
<sequence>MGWTELLPWLLSHRLHMNMKRRCDKNRSFAVKSMDAMCWHNQMKLKVVYAATEEKAKPNEYNSDTASRGLGRFFGALFGAAIVFSFKMIFEKLWDDYKNTLASQRLDDKLKIFEKGIIKDVNGKFRVLTKESRVEMEKIFVERMKDMEKRERKKTREELEEMERKLKKSLRKRW</sequence>
<dbReference type="Proteomes" id="UP000489600">
    <property type="component" value="Unassembled WGS sequence"/>
</dbReference>
<evidence type="ECO:0000313" key="3">
    <source>
        <dbReference type="EMBL" id="VVA97235.1"/>
    </source>
</evidence>
<keyword evidence="2" id="KW-0472">Membrane</keyword>
<evidence type="ECO:0000313" key="4">
    <source>
        <dbReference type="Proteomes" id="UP000489600"/>
    </source>
</evidence>
<evidence type="ECO:0000256" key="1">
    <source>
        <dbReference type="SAM" id="Coils"/>
    </source>
</evidence>
<proteinExistence type="predicted"/>
<feature type="coiled-coil region" evidence="1">
    <location>
        <begin position="145"/>
        <end position="172"/>
    </location>
</feature>
<protein>
    <submittedName>
        <fullName evidence="3">Uncharacterized protein</fullName>
    </submittedName>
</protein>
<accession>A0A565B8U3</accession>
<keyword evidence="2" id="KW-0812">Transmembrane</keyword>
<organism evidence="3 4">
    <name type="scientific">Arabis nemorensis</name>
    <dbReference type="NCBI Taxonomy" id="586526"/>
    <lineage>
        <taxon>Eukaryota</taxon>
        <taxon>Viridiplantae</taxon>
        <taxon>Streptophyta</taxon>
        <taxon>Embryophyta</taxon>
        <taxon>Tracheophyta</taxon>
        <taxon>Spermatophyta</taxon>
        <taxon>Magnoliopsida</taxon>
        <taxon>eudicotyledons</taxon>
        <taxon>Gunneridae</taxon>
        <taxon>Pentapetalae</taxon>
        <taxon>rosids</taxon>
        <taxon>malvids</taxon>
        <taxon>Brassicales</taxon>
        <taxon>Brassicaceae</taxon>
        <taxon>Arabideae</taxon>
        <taxon>Arabis</taxon>
    </lineage>
</organism>
<keyword evidence="4" id="KW-1185">Reference proteome</keyword>
<keyword evidence="2" id="KW-1133">Transmembrane helix</keyword>
<gene>
    <name evidence="3" type="ORF">ANE_LOCUS7680</name>
</gene>
<name>A0A565B8U3_9BRAS</name>
<evidence type="ECO:0000256" key="2">
    <source>
        <dbReference type="SAM" id="Phobius"/>
    </source>
</evidence>